<organism evidence="1 2">
    <name type="scientific">Chondrus crispus</name>
    <name type="common">Carrageen Irish moss</name>
    <name type="synonym">Polymorpha crispa</name>
    <dbReference type="NCBI Taxonomy" id="2769"/>
    <lineage>
        <taxon>Eukaryota</taxon>
        <taxon>Rhodophyta</taxon>
        <taxon>Florideophyceae</taxon>
        <taxon>Rhodymeniophycidae</taxon>
        <taxon>Gigartinales</taxon>
        <taxon>Gigartinaceae</taxon>
        <taxon>Chondrus</taxon>
    </lineage>
</organism>
<dbReference type="Proteomes" id="UP000012073">
    <property type="component" value="Unassembled WGS sequence"/>
</dbReference>
<evidence type="ECO:0000313" key="2">
    <source>
        <dbReference type="Proteomes" id="UP000012073"/>
    </source>
</evidence>
<dbReference type="KEGG" id="ccp:CHC_T00002570001"/>
<proteinExistence type="predicted"/>
<name>R7Q8G3_CHOCR</name>
<reference evidence="2" key="1">
    <citation type="journal article" date="2013" name="Proc. Natl. Acad. Sci. U.S.A.">
        <title>Genome structure and metabolic features in the red seaweed Chondrus crispus shed light on evolution of the Archaeplastida.</title>
        <authorList>
            <person name="Collen J."/>
            <person name="Porcel B."/>
            <person name="Carre W."/>
            <person name="Ball S.G."/>
            <person name="Chaparro C."/>
            <person name="Tonon T."/>
            <person name="Barbeyron T."/>
            <person name="Michel G."/>
            <person name="Noel B."/>
            <person name="Valentin K."/>
            <person name="Elias M."/>
            <person name="Artiguenave F."/>
            <person name="Arun A."/>
            <person name="Aury J.M."/>
            <person name="Barbosa-Neto J.F."/>
            <person name="Bothwell J.H."/>
            <person name="Bouget F.Y."/>
            <person name="Brillet L."/>
            <person name="Cabello-Hurtado F."/>
            <person name="Capella-Gutierrez S."/>
            <person name="Charrier B."/>
            <person name="Cladiere L."/>
            <person name="Cock J.M."/>
            <person name="Coelho S.M."/>
            <person name="Colleoni C."/>
            <person name="Czjzek M."/>
            <person name="Da Silva C."/>
            <person name="Delage L."/>
            <person name="Denoeud F."/>
            <person name="Deschamps P."/>
            <person name="Dittami S.M."/>
            <person name="Gabaldon T."/>
            <person name="Gachon C.M."/>
            <person name="Groisillier A."/>
            <person name="Herve C."/>
            <person name="Jabbari K."/>
            <person name="Katinka M."/>
            <person name="Kloareg B."/>
            <person name="Kowalczyk N."/>
            <person name="Labadie K."/>
            <person name="Leblanc C."/>
            <person name="Lopez P.J."/>
            <person name="McLachlan D.H."/>
            <person name="Meslet-Cladiere L."/>
            <person name="Moustafa A."/>
            <person name="Nehr Z."/>
            <person name="Nyvall Collen P."/>
            <person name="Panaud O."/>
            <person name="Partensky F."/>
            <person name="Poulain J."/>
            <person name="Rensing S.A."/>
            <person name="Rousvoal S."/>
            <person name="Samson G."/>
            <person name="Symeonidi A."/>
            <person name="Weissenbach J."/>
            <person name="Zambounis A."/>
            <person name="Wincker P."/>
            <person name="Boyen C."/>
        </authorList>
    </citation>
    <scope>NUCLEOTIDE SEQUENCE [LARGE SCALE GENOMIC DNA]</scope>
    <source>
        <strain evidence="2">cv. Stackhouse</strain>
    </source>
</reference>
<dbReference type="AlphaFoldDB" id="R7Q8G3"/>
<dbReference type="EMBL" id="HG001657">
    <property type="protein sequence ID" value="CDF33770.1"/>
    <property type="molecule type" value="Genomic_DNA"/>
</dbReference>
<sequence>MFTIPNGFPWRHSTTWFVYSSSPSSDRNSAIEARRHLFAERNDSTSFTAMRRSRTFICDSKQSICVSLTASDSLTLSCSLMSFPRQTNRFPFSAS</sequence>
<keyword evidence="2" id="KW-1185">Reference proteome</keyword>
<evidence type="ECO:0000313" key="1">
    <source>
        <dbReference type="EMBL" id="CDF33770.1"/>
    </source>
</evidence>
<dbReference type="RefSeq" id="XP_005713589.1">
    <property type="nucleotide sequence ID" value="XM_005713532.1"/>
</dbReference>
<dbReference type="Gramene" id="CDF33770">
    <property type="protein sequence ID" value="CDF33770"/>
    <property type="gene ID" value="CHC_T00002570001"/>
</dbReference>
<protein>
    <submittedName>
        <fullName evidence="1">Uncharacterized protein</fullName>
    </submittedName>
</protein>
<dbReference type="GeneID" id="17321303"/>
<accession>R7Q8G3</accession>
<gene>
    <name evidence="1" type="ORF">CHC_T00002570001</name>
</gene>